<name>A0A066UE10_9PSEU</name>
<dbReference type="EMBL" id="JMQI01000019">
    <property type="protein sequence ID" value="KDN22463.1"/>
    <property type="molecule type" value="Genomic_DNA"/>
</dbReference>
<dbReference type="PIRSF" id="PIRSF006661">
    <property type="entry name" value="PP-lp_UCP006661"/>
    <property type="match status" value="1"/>
</dbReference>
<evidence type="ECO:0000256" key="1">
    <source>
        <dbReference type="PIRSR" id="PIRSR006661-1"/>
    </source>
</evidence>
<dbReference type="NCBIfam" id="TIGR00268">
    <property type="entry name" value="ATP-dependent sacrificial sulfur transferase LarE"/>
    <property type="match status" value="1"/>
</dbReference>
<dbReference type="InterPro" id="IPR052188">
    <property type="entry name" value="Ni-pincer_cofactor_biosynth"/>
</dbReference>
<feature type="active site" description="Nucleophile and sulfur donor" evidence="1">
    <location>
        <position position="173"/>
    </location>
</feature>
<dbReference type="PANTHER" id="PTHR43169:SF2">
    <property type="entry name" value="NAD_GMP SYNTHASE DOMAIN-CONTAINING PROTEIN"/>
    <property type="match status" value="1"/>
</dbReference>
<dbReference type="Gene3D" id="3.40.50.620">
    <property type="entry name" value="HUPs"/>
    <property type="match status" value="1"/>
</dbReference>
<reference evidence="2 3" key="1">
    <citation type="submission" date="2014-05" db="EMBL/GenBank/DDBJ databases">
        <title>Draft genome sequence of Amycolatopsis rifamycinica DSM 46095.</title>
        <authorList>
            <person name="Lal R."/>
            <person name="Saxena A."/>
            <person name="Kumari R."/>
            <person name="Mukherjee U."/>
            <person name="Singh P."/>
            <person name="Sangwan N."/>
            <person name="Mahato N.K."/>
        </authorList>
    </citation>
    <scope>NUCLEOTIDE SEQUENCE [LARGE SCALE GENOMIC DNA]</scope>
    <source>
        <strain evidence="2 3">DSM 46095</strain>
    </source>
</reference>
<proteinExistence type="predicted"/>
<keyword evidence="3" id="KW-1185">Reference proteome</keyword>
<protein>
    <submittedName>
        <fullName evidence="2">ExsB family transcriptional regulator</fullName>
    </submittedName>
</protein>
<accession>A0A066UE10</accession>
<dbReference type="InterPro" id="IPR005232">
    <property type="entry name" value="LarE"/>
</dbReference>
<dbReference type="eggNOG" id="COG1606">
    <property type="taxonomic scope" value="Bacteria"/>
</dbReference>
<gene>
    <name evidence="2" type="ORF">DV20_09420</name>
</gene>
<dbReference type="InterPro" id="IPR014729">
    <property type="entry name" value="Rossmann-like_a/b/a_fold"/>
</dbReference>
<evidence type="ECO:0000313" key="2">
    <source>
        <dbReference type="EMBL" id="KDN22463.1"/>
    </source>
</evidence>
<dbReference type="OrthoDB" id="9776919at2"/>
<dbReference type="PANTHER" id="PTHR43169">
    <property type="entry name" value="EXSB FAMILY PROTEIN"/>
    <property type="match status" value="1"/>
</dbReference>
<dbReference type="GO" id="GO:0016783">
    <property type="term" value="F:sulfurtransferase activity"/>
    <property type="evidence" value="ECO:0007669"/>
    <property type="project" value="InterPro"/>
</dbReference>
<dbReference type="AlphaFoldDB" id="A0A066UE10"/>
<dbReference type="STRING" id="287986.DV20_09420"/>
<comment type="caution">
    <text evidence="2">The sequence shown here is derived from an EMBL/GenBank/DDBJ whole genome shotgun (WGS) entry which is preliminary data.</text>
</comment>
<evidence type="ECO:0000313" key="3">
    <source>
        <dbReference type="Proteomes" id="UP000027345"/>
    </source>
</evidence>
<organism evidence="2 3">
    <name type="scientific">Amycolatopsis rifamycinica</name>
    <dbReference type="NCBI Taxonomy" id="287986"/>
    <lineage>
        <taxon>Bacteria</taxon>
        <taxon>Bacillati</taxon>
        <taxon>Actinomycetota</taxon>
        <taxon>Actinomycetes</taxon>
        <taxon>Pseudonocardiales</taxon>
        <taxon>Pseudonocardiaceae</taxon>
        <taxon>Amycolatopsis</taxon>
    </lineage>
</organism>
<dbReference type="Proteomes" id="UP000027345">
    <property type="component" value="Unassembled WGS sequence"/>
</dbReference>
<sequence length="269" mass="27996">MNGTRLVAHLAGIGRLAVAFSGGADSALVLAAAVRALGPADVLAVTANSASLAAVELAAAREIAADLGVRHLTPPTGELAEPGYTANGRQRCYFCKTTVLTAIAEVAVDHGFPALATGTNADDAVDPFRPGIRAGDELGVHTPLRTLRLSKEDVRAIARHWGLDWADKPAAPCLASRVRYGVPITTATLARVEQAESAVRAYLDDRSLPSRDVRVRDLGGTARIELDAAVAAEVRDDPRLVDAVRARGFAEAAVAPFRSGGLNHESTAG</sequence>
<dbReference type="RefSeq" id="WP_051735866.1">
    <property type="nucleotide sequence ID" value="NZ_JMQI01000019.1"/>
</dbReference>
<dbReference type="SUPFAM" id="SSF52402">
    <property type="entry name" value="Adenine nucleotide alpha hydrolases-like"/>
    <property type="match status" value="1"/>
</dbReference>